<feature type="compositionally biased region" description="Basic and acidic residues" evidence="25">
    <location>
        <begin position="835"/>
        <end position="848"/>
    </location>
</feature>
<comment type="subcellular location">
    <subcellularLocation>
        <location evidence="1">Membrane</location>
        <topology evidence="1">Single-pass type I membrane protein</topology>
    </subcellularLocation>
    <subcellularLocation>
        <location evidence="18">Synapse</location>
    </subcellularLocation>
</comment>
<keyword evidence="12" id="KW-0472">Membrane</keyword>
<feature type="binding site" evidence="22">
    <location>
        <position position="657"/>
    </location>
    <ligand>
        <name>Mg(2+)</name>
        <dbReference type="ChEBI" id="CHEBI:18420"/>
    </ligand>
</feature>
<evidence type="ECO:0000259" key="29">
    <source>
        <dbReference type="PROSITE" id="PS50835"/>
    </source>
</evidence>
<evidence type="ECO:0000256" key="8">
    <source>
        <dbReference type="ARBA" id="ARBA00022777"/>
    </source>
</evidence>
<evidence type="ECO:0000256" key="19">
    <source>
        <dbReference type="ARBA" id="ARBA00051243"/>
    </source>
</evidence>
<dbReference type="SMART" id="SM00219">
    <property type="entry name" value="TyrKc"/>
    <property type="match status" value="1"/>
</dbReference>
<dbReference type="Gene3D" id="2.60.40.10">
    <property type="entry name" value="Immunoglobulins"/>
    <property type="match status" value="1"/>
</dbReference>
<dbReference type="CDD" id="cd00096">
    <property type="entry name" value="Ig"/>
    <property type="match status" value="1"/>
</dbReference>
<dbReference type="InterPro" id="IPR020635">
    <property type="entry name" value="Tyr_kinase_cat_dom"/>
</dbReference>
<organism evidence="30 31">
    <name type="scientific">Diploscapter pachys</name>
    <dbReference type="NCBI Taxonomy" id="2018661"/>
    <lineage>
        <taxon>Eukaryota</taxon>
        <taxon>Metazoa</taxon>
        <taxon>Ecdysozoa</taxon>
        <taxon>Nematoda</taxon>
        <taxon>Chromadorea</taxon>
        <taxon>Rhabditida</taxon>
        <taxon>Rhabditina</taxon>
        <taxon>Rhabditomorpha</taxon>
        <taxon>Rhabditoidea</taxon>
        <taxon>Rhabditidae</taxon>
        <taxon>Diploscapter</taxon>
    </lineage>
</organism>
<dbReference type="Proteomes" id="UP000218231">
    <property type="component" value="Unassembled WGS sequence"/>
</dbReference>
<feature type="region of interest" description="Disordered" evidence="25">
    <location>
        <begin position="794"/>
        <end position="859"/>
    </location>
</feature>
<dbReference type="InterPro" id="IPR038178">
    <property type="entry name" value="Kringle_sf"/>
</dbReference>
<reference evidence="30 31" key="1">
    <citation type="journal article" date="2017" name="Curr. Biol.">
        <title>Genome architecture and evolution of a unichromosomal asexual nematode.</title>
        <authorList>
            <person name="Fradin H."/>
            <person name="Zegar C."/>
            <person name="Gutwein M."/>
            <person name="Lucas J."/>
            <person name="Kovtun M."/>
            <person name="Corcoran D."/>
            <person name="Baugh L.R."/>
            <person name="Kiontke K."/>
            <person name="Gunsalus K."/>
            <person name="Fitch D.H."/>
            <person name="Piano F."/>
        </authorList>
    </citation>
    <scope>NUCLEOTIDE SEQUENCE [LARGE SCALE GENOMIC DNA]</scope>
    <source>
        <strain evidence="30">PF1309</strain>
    </source>
</reference>
<keyword evidence="9 21" id="KW-0067">ATP-binding</keyword>
<dbReference type="PROSITE" id="PS50011">
    <property type="entry name" value="PROTEIN_KINASE_DOM"/>
    <property type="match status" value="1"/>
</dbReference>
<accession>A0A2A2KPT6</accession>
<dbReference type="InterPro" id="IPR000001">
    <property type="entry name" value="Kringle"/>
</dbReference>
<keyword evidence="17" id="KW-0393">Immunoglobulin domain</keyword>
<evidence type="ECO:0000256" key="9">
    <source>
        <dbReference type="ARBA" id="ARBA00022840"/>
    </source>
</evidence>
<dbReference type="Gene3D" id="2.40.20.10">
    <property type="entry name" value="Plasminogen Kringle 4"/>
    <property type="match status" value="1"/>
</dbReference>
<feature type="binding site" evidence="24">
    <location>
        <position position="549"/>
    </location>
    <ligand>
        <name>ATP</name>
        <dbReference type="ChEBI" id="CHEBI:30616"/>
    </ligand>
</feature>
<dbReference type="SUPFAM" id="SSF48726">
    <property type="entry name" value="Immunoglobulin"/>
    <property type="match status" value="1"/>
</dbReference>
<keyword evidence="22" id="KW-0460">Magnesium</keyword>
<dbReference type="GO" id="GO:0017147">
    <property type="term" value="F:Wnt-protein binding"/>
    <property type="evidence" value="ECO:0007669"/>
    <property type="project" value="TreeGrafter"/>
</dbReference>
<dbReference type="FunFam" id="1.10.510.10:FF:000554">
    <property type="entry name" value="Predicted protein"/>
    <property type="match status" value="1"/>
</dbReference>
<evidence type="ECO:0000256" key="7">
    <source>
        <dbReference type="ARBA" id="ARBA00022741"/>
    </source>
</evidence>
<dbReference type="Gene3D" id="1.10.510.10">
    <property type="entry name" value="Transferase(Phosphotransferase) domain 1"/>
    <property type="match status" value="1"/>
</dbReference>
<evidence type="ECO:0000256" key="6">
    <source>
        <dbReference type="ARBA" id="ARBA00022692"/>
    </source>
</evidence>
<dbReference type="PRINTS" id="PR00018">
    <property type="entry name" value="KRINGLE"/>
</dbReference>
<dbReference type="Pfam" id="PF07679">
    <property type="entry name" value="I-set"/>
    <property type="match status" value="1"/>
</dbReference>
<evidence type="ECO:0000256" key="11">
    <source>
        <dbReference type="ARBA" id="ARBA00023018"/>
    </source>
</evidence>
<dbReference type="AlphaFoldDB" id="A0A2A2KPT6"/>
<feature type="domain" description="FZ" evidence="27">
    <location>
        <begin position="173"/>
        <end position="281"/>
    </location>
</feature>
<dbReference type="EMBL" id="LIAE01008035">
    <property type="protein sequence ID" value="PAV75827.1"/>
    <property type="molecule type" value="Genomic_DNA"/>
</dbReference>
<evidence type="ECO:0000256" key="24">
    <source>
        <dbReference type="PROSITE-ProRule" id="PRU10141"/>
    </source>
</evidence>
<dbReference type="InterPro" id="IPR018056">
    <property type="entry name" value="Kringle_CS"/>
</dbReference>
<dbReference type="PANTHER" id="PTHR24416:SF611">
    <property type="entry name" value="TYROSINE-PROTEIN KINASE TRANSMEMBRANE RECEPTOR ROR"/>
    <property type="match status" value="1"/>
</dbReference>
<keyword evidence="4 23" id="KW-0420">Kringle</keyword>
<dbReference type="InterPro" id="IPR007110">
    <property type="entry name" value="Ig-like_dom"/>
</dbReference>
<keyword evidence="7 21" id="KW-0547">Nucleotide-binding</keyword>
<keyword evidence="31" id="KW-1185">Reference proteome</keyword>
<evidence type="ECO:0000256" key="16">
    <source>
        <dbReference type="ARBA" id="ARBA00023180"/>
    </source>
</evidence>
<dbReference type="CDD" id="cd00192">
    <property type="entry name" value="PTKc"/>
    <property type="match status" value="1"/>
</dbReference>
<evidence type="ECO:0000313" key="30">
    <source>
        <dbReference type="EMBL" id="PAV75827.1"/>
    </source>
</evidence>
<keyword evidence="6" id="KW-0812">Transmembrane</keyword>
<dbReference type="InterPro" id="IPR003598">
    <property type="entry name" value="Ig_sub2"/>
</dbReference>
<dbReference type="Gene3D" id="1.10.2000.10">
    <property type="entry name" value="Frizzled cysteine-rich domain"/>
    <property type="match status" value="1"/>
</dbReference>
<dbReference type="InterPro" id="IPR000719">
    <property type="entry name" value="Prot_kinase_dom"/>
</dbReference>
<feature type="domain" description="Protein kinase" evidence="26">
    <location>
        <begin position="515"/>
        <end position="787"/>
    </location>
</feature>
<evidence type="ECO:0000256" key="1">
    <source>
        <dbReference type="ARBA" id="ARBA00004479"/>
    </source>
</evidence>
<dbReference type="GO" id="GO:0045202">
    <property type="term" value="C:synapse"/>
    <property type="evidence" value="ECO:0007669"/>
    <property type="project" value="UniProtKB-SubCell"/>
</dbReference>
<dbReference type="PIRSF" id="PIRSF000615">
    <property type="entry name" value="TyrPK_CSF1-R"/>
    <property type="match status" value="1"/>
</dbReference>
<keyword evidence="5" id="KW-0808">Transferase</keyword>
<dbReference type="GO" id="GO:0005524">
    <property type="term" value="F:ATP binding"/>
    <property type="evidence" value="ECO:0007669"/>
    <property type="project" value="UniProtKB-UniRule"/>
</dbReference>
<evidence type="ECO:0000259" key="26">
    <source>
        <dbReference type="PROSITE" id="PS50011"/>
    </source>
</evidence>
<evidence type="ECO:0000256" key="23">
    <source>
        <dbReference type="PROSITE-ProRule" id="PRU00121"/>
    </source>
</evidence>
<gene>
    <name evidence="30" type="ORF">WR25_13643</name>
</gene>
<dbReference type="InterPro" id="IPR013098">
    <property type="entry name" value="Ig_I-set"/>
</dbReference>
<dbReference type="FunFam" id="2.60.40.10:FF:000107">
    <property type="entry name" value="Myosin, light chain kinase a"/>
    <property type="match status" value="1"/>
</dbReference>
<keyword evidence="11" id="KW-0770">Synapse</keyword>
<dbReference type="OrthoDB" id="2431000at2759"/>
<evidence type="ECO:0000256" key="15">
    <source>
        <dbReference type="ARBA" id="ARBA00023170"/>
    </source>
</evidence>
<dbReference type="SMART" id="SM00408">
    <property type="entry name" value="IGc2"/>
    <property type="match status" value="1"/>
</dbReference>
<dbReference type="InterPro" id="IPR036790">
    <property type="entry name" value="Frizzled_dom_sf"/>
</dbReference>
<evidence type="ECO:0000256" key="21">
    <source>
        <dbReference type="PIRSR" id="PIRSR000615-2"/>
    </source>
</evidence>
<feature type="domain" description="Kringle" evidence="28">
    <location>
        <begin position="280"/>
        <end position="356"/>
    </location>
</feature>
<evidence type="ECO:0000256" key="18">
    <source>
        <dbReference type="ARBA" id="ARBA00034103"/>
    </source>
</evidence>
<dbReference type="InterPro" id="IPR020067">
    <property type="entry name" value="Frizzled_dom"/>
</dbReference>
<feature type="disulfide bond" evidence="23">
    <location>
        <begin position="328"/>
        <end position="351"/>
    </location>
</feature>
<dbReference type="PROSITE" id="PS00109">
    <property type="entry name" value="PROTEIN_KINASE_TYR"/>
    <property type="match status" value="1"/>
</dbReference>
<comment type="caution">
    <text evidence="30">The sequence shown here is derived from an EMBL/GenBank/DDBJ whole genome shotgun (WGS) entry which is preliminary data.</text>
</comment>
<keyword evidence="22" id="KW-0479">Metal-binding</keyword>
<dbReference type="PANTHER" id="PTHR24416">
    <property type="entry name" value="TYROSINE-PROTEIN KINASE RECEPTOR"/>
    <property type="match status" value="1"/>
</dbReference>
<dbReference type="CDD" id="cd00108">
    <property type="entry name" value="KR"/>
    <property type="match status" value="1"/>
</dbReference>
<dbReference type="InterPro" id="IPR011009">
    <property type="entry name" value="Kinase-like_dom_sf"/>
</dbReference>
<comment type="caution">
    <text evidence="23">Lacks conserved residue(s) required for the propagation of feature annotation.</text>
</comment>
<dbReference type="GO" id="GO:0043235">
    <property type="term" value="C:receptor complex"/>
    <property type="evidence" value="ECO:0007669"/>
    <property type="project" value="TreeGrafter"/>
</dbReference>
<evidence type="ECO:0000259" key="27">
    <source>
        <dbReference type="PROSITE" id="PS50038"/>
    </source>
</evidence>
<evidence type="ECO:0000256" key="14">
    <source>
        <dbReference type="ARBA" id="ARBA00023157"/>
    </source>
</evidence>
<name>A0A2A2KPT6_9BILA</name>
<dbReference type="InterPro" id="IPR013783">
    <property type="entry name" value="Ig-like_fold"/>
</dbReference>
<feature type="compositionally biased region" description="Low complexity" evidence="25">
    <location>
        <begin position="799"/>
        <end position="810"/>
    </location>
</feature>
<dbReference type="InterPro" id="IPR003599">
    <property type="entry name" value="Ig_sub"/>
</dbReference>
<keyword evidence="10" id="KW-1133">Transmembrane helix</keyword>
<dbReference type="InterPro" id="IPR017441">
    <property type="entry name" value="Protein_kinase_ATP_BS"/>
</dbReference>
<evidence type="ECO:0000256" key="4">
    <source>
        <dbReference type="ARBA" id="ARBA00022572"/>
    </source>
</evidence>
<evidence type="ECO:0000313" key="31">
    <source>
        <dbReference type="Proteomes" id="UP000218231"/>
    </source>
</evidence>
<dbReference type="GO" id="GO:0007169">
    <property type="term" value="P:cell surface receptor protein tyrosine kinase signaling pathway"/>
    <property type="evidence" value="ECO:0007669"/>
    <property type="project" value="TreeGrafter"/>
</dbReference>
<dbReference type="InterPro" id="IPR050122">
    <property type="entry name" value="RTK"/>
</dbReference>
<dbReference type="PROSITE" id="PS50038">
    <property type="entry name" value="FZ"/>
    <property type="match status" value="1"/>
</dbReference>
<comment type="catalytic activity">
    <reaction evidence="19">
        <text>L-tyrosyl-[protein] + ATP = O-phospho-L-tyrosyl-[protein] + ADP + H(+)</text>
        <dbReference type="Rhea" id="RHEA:10596"/>
        <dbReference type="Rhea" id="RHEA-COMP:10136"/>
        <dbReference type="Rhea" id="RHEA-COMP:20101"/>
        <dbReference type="ChEBI" id="CHEBI:15378"/>
        <dbReference type="ChEBI" id="CHEBI:30616"/>
        <dbReference type="ChEBI" id="CHEBI:46858"/>
        <dbReference type="ChEBI" id="CHEBI:61978"/>
        <dbReference type="ChEBI" id="CHEBI:456216"/>
        <dbReference type="EC" id="2.7.10.1"/>
    </reaction>
</comment>
<keyword evidence="3" id="KW-0597">Phosphoprotein</keyword>
<dbReference type="SUPFAM" id="SSF56112">
    <property type="entry name" value="Protein kinase-like (PK-like)"/>
    <property type="match status" value="1"/>
</dbReference>
<evidence type="ECO:0000256" key="13">
    <source>
        <dbReference type="ARBA" id="ARBA00023137"/>
    </source>
</evidence>
<dbReference type="GO" id="GO:0005886">
    <property type="term" value="C:plasma membrane"/>
    <property type="evidence" value="ECO:0007669"/>
    <property type="project" value="TreeGrafter"/>
</dbReference>
<dbReference type="PROSITE" id="PS00107">
    <property type="entry name" value="PROTEIN_KINASE_ATP"/>
    <property type="match status" value="1"/>
</dbReference>
<keyword evidence="15" id="KW-0675">Receptor</keyword>
<feature type="active site" description="Proton acceptor" evidence="20">
    <location>
        <position position="652"/>
    </location>
</feature>
<keyword evidence="13" id="KW-0829">Tyrosine-protein kinase</keyword>
<evidence type="ECO:0000256" key="2">
    <source>
        <dbReference type="ARBA" id="ARBA00011902"/>
    </source>
</evidence>
<evidence type="ECO:0000256" key="17">
    <source>
        <dbReference type="ARBA" id="ARBA00023319"/>
    </source>
</evidence>
<dbReference type="PROSITE" id="PS50070">
    <property type="entry name" value="KRINGLE_2"/>
    <property type="match status" value="1"/>
</dbReference>
<keyword evidence="16" id="KW-0325">Glycoprotein</keyword>
<evidence type="ECO:0000256" key="25">
    <source>
        <dbReference type="SAM" id="MobiDB-lite"/>
    </source>
</evidence>
<evidence type="ECO:0000256" key="20">
    <source>
        <dbReference type="PIRSR" id="PIRSR000615-1"/>
    </source>
</evidence>
<dbReference type="SMART" id="SM00130">
    <property type="entry name" value="KR"/>
    <property type="match status" value="1"/>
</dbReference>
<evidence type="ECO:0000259" key="28">
    <source>
        <dbReference type="PROSITE" id="PS50070"/>
    </source>
</evidence>
<dbReference type="PRINTS" id="PR00109">
    <property type="entry name" value="TYRKINASE"/>
</dbReference>
<dbReference type="InterPro" id="IPR036179">
    <property type="entry name" value="Ig-like_dom_sf"/>
</dbReference>
<dbReference type="GO" id="GO:0046872">
    <property type="term" value="F:metal ion binding"/>
    <property type="evidence" value="ECO:0007669"/>
    <property type="project" value="UniProtKB-KW"/>
</dbReference>
<keyword evidence="14 23" id="KW-1015">Disulfide bond</keyword>
<dbReference type="InterPro" id="IPR001245">
    <property type="entry name" value="Ser-Thr/Tyr_kinase_cat_dom"/>
</dbReference>
<dbReference type="Pfam" id="PF07714">
    <property type="entry name" value="PK_Tyr_Ser-Thr"/>
    <property type="match status" value="1"/>
</dbReference>
<dbReference type="InterPro" id="IPR013806">
    <property type="entry name" value="Kringle-like"/>
</dbReference>
<evidence type="ECO:0000256" key="22">
    <source>
        <dbReference type="PIRSR" id="PIRSR000615-3"/>
    </source>
</evidence>
<evidence type="ECO:0000256" key="3">
    <source>
        <dbReference type="ARBA" id="ARBA00022553"/>
    </source>
</evidence>
<dbReference type="PROSITE" id="PS00021">
    <property type="entry name" value="KRINGLE_1"/>
    <property type="match status" value="1"/>
</dbReference>
<sequence length="859" mass="96525">MDGASSSNRPYIRLTSQLKNATREVGGEVRFRCEALGTPPLTFTWLKNHAPVEKSKKLKIRQKENSSRLVIIDLDVLDSGYYQCIVSNEAASVNTTSVLRVNNVPDAAVKNRKGGSAHFKNQPDFDDYEDYELMDRGRLQEEEELSLYNVPDNAAGDGYVPTQHDRWLDSVKYRVGDCVPYRGEACRQFLTGRHIMMTNESREEMYDIDRNLRAAMMFINNRDSNISQKCRQISQAVACHHTYKLCEGASSSKIISICKLDCDRIQQPVSEPPRGHLTHWCYVGNGKSYEGTVAVTETGKPCLKWTDVHSGEYNTFNYPELKDARNYCRNPGGKKTKPWCFSQARGQEETCNVKQCPNDMYPHLVDKPTITSDNGRSVSDSVASLWESLSPQWQLAVVSGGVVFGLLLLFLLCCACCCRSKKKSTKGRPSVQGHIPLHASGPPSIVNSAVNSAYYRKLNGTSTPIMGRGQAGPMEMASLLPPAQYAVPPPYPEPIRQHDSVQEPYHILEIPSSQLKVHEMIGEGQFGIVHMGVWDGGLVSREPITVAIKSVRTDATNLEKTNLEAEIRTVASFDHPHIIRLLGFSYLDGDRLSAVFEYMVHGDLHEFLLLRAPSDSRDVDRINSDHDDFMRIATQIACGMEYLSKMHFIHRDLATRNCLVGDNRVIKIADFSLMRTCYDNDYYKMIHRSWMPVRWMSKEALELGRFSEASDVWSFGVVLWEIWSYGRQPYEAIPNQQVIELIANRHLLECPPTCPTNIYSLMVECWHEHPERRPTFGELYGRLQTWSMHLPAHALNRPSSSSHSGSSGAGRPTGKSLAARSGLGYGSRAAPAAARRGEDASPLMRKDANYVYSEDGDSE</sequence>
<dbReference type="SUPFAM" id="SSF57440">
    <property type="entry name" value="Kringle-like"/>
    <property type="match status" value="1"/>
</dbReference>
<feature type="domain" description="Ig-like" evidence="29">
    <location>
        <begin position="10"/>
        <end position="100"/>
    </location>
</feature>
<dbReference type="SMART" id="SM00409">
    <property type="entry name" value="IG"/>
    <property type="match status" value="1"/>
</dbReference>
<evidence type="ECO:0000256" key="12">
    <source>
        <dbReference type="ARBA" id="ARBA00023136"/>
    </source>
</evidence>
<protein>
    <recommendedName>
        <fullName evidence="2">receptor protein-tyrosine kinase</fullName>
        <ecNumber evidence="2">2.7.10.1</ecNumber>
    </recommendedName>
</protein>
<dbReference type="PROSITE" id="PS50835">
    <property type="entry name" value="IG_LIKE"/>
    <property type="match status" value="1"/>
</dbReference>
<dbReference type="STRING" id="2018661.A0A2A2KPT6"/>
<dbReference type="Pfam" id="PF00051">
    <property type="entry name" value="Kringle"/>
    <property type="match status" value="1"/>
</dbReference>
<dbReference type="InterPro" id="IPR008266">
    <property type="entry name" value="Tyr_kinase_AS"/>
</dbReference>
<evidence type="ECO:0000256" key="5">
    <source>
        <dbReference type="ARBA" id="ARBA00022679"/>
    </source>
</evidence>
<dbReference type="GO" id="GO:0009653">
    <property type="term" value="P:anatomical structure morphogenesis"/>
    <property type="evidence" value="ECO:0007669"/>
    <property type="project" value="UniProtKB-ARBA"/>
</dbReference>
<dbReference type="EC" id="2.7.10.1" evidence="2"/>
<evidence type="ECO:0000256" key="10">
    <source>
        <dbReference type="ARBA" id="ARBA00022989"/>
    </source>
</evidence>
<keyword evidence="8" id="KW-0418">Kinase</keyword>
<dbReference type="GO" id="GO:0004714">
    <property type="term" value="F:transmembrane receptor protein tyrosine kinase activity"/>
    <property type="evidence" value="ECO:0007669"/>
    <property type="project" value="UniProtKB-EC"/>
</dbReference>
<feature type="binding site" evidence="21">
    <location>
        <position position="656"/>
    </location>
    <ligand>
        <name>ATP</name>
        <dbReference type="ChEBI" id="CHEBI:30616"/>
    </ligand>
</feature>
<feature type="binding site" evidence="22">
    <location>
        <position position="670"/>
    </location>
    <ligand>
        <name>Mg(2+)</name>
        <dbReference type="ChEBI" id="CHEBI:18420"/>
    </ligand>
</feature>
<proteinExistence type="predicted"/>